<dbReference type="InterPro" id="IPR041657">
    <property type="entry name" value="HTH_17"/>
</dbReference>
<evidence type="ECO:0000259" key="1">
    <source>
        <dbReference type="Pfam" id="PF12728"/>
    </source>
</evidence>
<name>A0A5J4SDR1_9ZZZZ</name>
<gene>
    <name evidence="2" type="ORF">EZS27_008836</name>
</gene>
<dbReference type="Gene3D" id="1.10.1660.10">
    <property type="match status" value="1"/>
</dbReference>
<reference evidence="2" key="1">
    <citation type="submission" date="2019-03" db="EMBL/GenBank/DDBJ databases">
        <title>Single cell metagenomics reveals metabolic interactions within the superorganism composed of flagellate Streblomastix strix and complex community of Bacteroidetes bacteria on its surface.</title>
        <authorList>
            <person name="Treitli S.C."/>
            <person name="Kolisko M."/>
            <person name="Husnik F."/>
            <person name="Keeling P."/>
            <person name="Hampl V."/>
        </authorList>
    </citation>
    <scope>NUCLEOTIDE SEQUENCE</scope>
    <source>
        <strain evidence="2">STM</strain>
    </source>
</reference>
<dbReference type="InterPro" id="IPR009061">
    <property type="entry name" value="DNA-bd_dom_put_sf"/>
</dbReference>
<feature type="domain" description="Helix-turn-helix" evidence="1">
    <location>
        <begin position="152"/>
        <end position="196"/>
    </location>
</feature>
<organism evidence="2">
    <name type="scientific">termite gut metagenome</name>
    <dbReference type="NCBI Taxonomy" id="433724"/>
    <lineage>
        <taxon>unclassified sequences</taxon>
        <taxon>metagenomes</taxon>
        <taxon>organismal metagenomes</taxon>
    </lineage>
</organism>
<dbReference type="AlphaFoldDB" id="A0A5J4SDR1"/>
<comment type="caution">
    <text evidence="2">The sequence shown here is derived from an EMBL/GenBank/DDBJ whole genome shotgun (WGS) entry which is preliminary data.</text>
</comment>
<dbReference type="Pfam" id="PF12728">
    <property type="entry name" value="HTH_17"/>
    <property type="match status" value="1"/>
</dbReference>
<proteinExistence type="predicted"/>
<protein>
    <recommendedName>
        <fullName evidence="1">Helix-turn-helix domain-containing protein</fullName>
    </recommendedName>
</protein>
<accession>A0A5J4SDR1</accession>
<sequence length="199" mass="23300">MYPLVYPRKDHAVRELKSDFIEGEDFIIQKPDYQVFPKNEENKKTGRPTEEYYLSVPCLEYFIAKKVRPVFEVYRQVFHHATKNELYNLATRNKPTPIPRYSPLIELAKQCPNVNITLKAGELIEAIDYCVNRTRKELEQLITDANTETYPSPDQVSKILDVNKTTLWRWGKQGYLVPIEIGGKRRYKMSDINKILSKG</sequence>
<dbReference type="SUPFAM" id="SSF46955">
    <property type="entry name" value="Putative DNA-binding domain"/>
    <property type="match status" value="1"/>
</dbReference>
<evidence type="ECO:0000313" key="2">
    <source>
        <dbReference type="EMBL" id="KAA6343470.1"/>
    </source>
</evidence>
<dbReference type="EMBL" id="SNRY01000268">
    <property type="protein sequence ID" value="KAA6343470.1"/>
    <property type="molecule type" value="Genomic_DNA"/>
</dbReference>